<dbReference type="KEGG" id="mmob:F6R98_11015"/>
<dbReference type="Gene3D" id="2.60.120.1440">
    <property type="match status" value="1"/>
</dbReference>
<dbReference type="Pfam" id="PF16344">
    <property type="entry name" value="FecR_C"/>
    <property type="match status" value="1"/>
</dbReference>
<feature type="domain" description="Protein FecR C-terminal" evidence="4">
    <location>
        <begin position="248"/>
        <end position="316"/>
    </location>
</feature>
<dbReference type="AlphaFoldDB" id="A0A5Q0BGX8"/>
<dbReference type="RefSeq" id="WP_153249067.1">
    <property type="nucleotide sequence ID" value="NZ_CP044205.1"/>
</dbReference>
<protein>
    <submittedName>
        <fullName evidence="5">FecR family protein</fullName>
    </submittedName>
</protein>
<dbReference type="PANTHER" id="PTHR30273:SF2">
    <property type="entry name" value="PROTEIN FECR"/>
    <property type="match status" value="1"/>
</dbReference>
<dbReference type="InParanoid" id="A0A5Q0BGX8"/>
<evidence type="ECO:0000259" key="3">
    <source>
        <dbReference type="Pfam" id="PF16220"/>
    </source>
</evidence>
<keyword evidence="1" id="KW-0812">Transmembrane</keyword>
<feature type="domain" description="FecR N-terminal" evidence="3">
    <location>
        <begin position="12"/>
        <end position="53"/>
    </location>
</feature>
<dbReference type="GO" id="GO:0016989">
    <property type="term" value="F:sigma factor antagonist activity"/>
    <property type="evidence" value="ECO:0007669"/>
    <property type="project" value="TreeGrafter"/>
</dbReference>
<dbReference type="InterPro" id="IPR012373">
    <property type="entry name" value="Ferrdict_sens_TM"/>
</dbReference>
<evidence type="ECO:0000313" key="5">
    <source>
        <dbReference type="EMBL" id="QFY43083.1"/>
    </source>
</evidence>
<reference evidence="5 6" key="1">
    <citation type="submission" date="2019-09" db="EMBL/GenBank/DDBJ databases">
        <title>Ecophysiology of the spiral-shaped methanotroph Methylospira mobilis as revealed by the complete genome sequence.</title>
        <authorList>
            <person name="Oshkin I.Y."/>
            <person name="Dedysh S.N."/>
            <person name="Miroshnikov K."/>
            <person name="Danilova O.V."/>
            <person name="Hakobyan A."/>
            <person name="Liesack W."/>
        </authorList>
    </citation>
    <scope>NUCLEOTIDE SEQUENCE [LARGE SCALE GENOMIC DNA]</scope>
    <source>
        <strain evidence="5 6">Shm1</strain>
    </source>
</reference>
<organism evidence="5 6">
    <name type="scientific">Candidatus Methylospira mobilis</name>
    <dbReference type="NCBI Taxonomy" id="1808979"/>
    <lineage>
        <taxon>Bacteria</taxon>
        <taxon>Pseudomonadati</taxon>
        <taxon>Pseudomonadota</taxon>
        <taxon>Gammaproteobacteria</taxon>
        <taxon>Methylococcales</taxon>
        <taxon>Methylococcaceae</taxon>
        <taxon>Candidatus Methylospira</taxon>
    </lineage>
</organism>
<evidence type="ECO:0000259" key="4">
    <source>
        <dbReference type="Pfam" id="PF16344"/>
    </source>
</evidence>
<keyword evidence="1" id="KW-0472">Membrane</keyword>
<dbReference type="InterPro" id="IPR006860">
    <property type="entry name" value="FecR"/>
</dbReference>
<sequence>MEQPEDTDKLREEAIAWLVRLHAPGCNEAERRACNRWLAESPRHRAAYAQAEAQWRWMEQFKSQRFRAREDALRYRPKNKLTPKRLVIFATAASLLLFCGMIVLRLGGWYDVGTRYIAAKGEREVVVLNDGSRLELNTDSEIKVHLNRWRRSVELVRGEVYFNVTHDGERPFEVQAGGGRTTDIGTAFEVYLQPETVLVAVQEGRVRVEARGSCNLAAGQQITYNRRGEFSMIPAREIADLTAWRQGRMVFHDRPLSEVLSEIGRYHDISIRISDAKQRNLRVSGAFRTASLDAILNTITSTLPVKVERINEHEVLLKPLGKKS</sequence>
<feature type="transmembrane region" description="Helical" evidence="1">
    <location>
        <begin position="86"/>
        <end position="110"/>
    </location>
</feature>
<name>A0A5Q0BGX8_9GAMM</name>
<dbReference type="PIRSF" id="PIRSF018266">
    <property type="entry name" value="FecR"/>
    <property type="match status" value="1"/>
</dbReference>
<dbReference type="EMBL" id="CP044205">
    <property type="protein sequence ID" value="QFY43083.1"/>
    <property type="molecule type" value="Genomic_DNA"/>
</dbReference>
<dbReference type="InterPro" id="IPR032623">
    <property type="entry name" value="FecR_N"/>
</dbReference>
<keyword evidence="6" id="KW-1185">Reference proteome</keyword>
<keyword evidence="1" id="KW-1133">Transmembrane helix</keyword>
<dbReference type="OrthoDB" id="9771237at2"/>
<dbReference type="Proteomes" id="UP000325755">
    <property type="component" value="Chromosome"/>
</dbReference>
<evidence type="ECO:0000313" key="6">
    <source>
        <dbReference type="Proteomes" id="UP000325755"/>
    </source>
</evidence>
<dbReference type="InterPro" id="IPR032508">
    <property type="entry name" value="FecR_C"/>
</dbReference>
<dbReference type="Pfam" id="PF16220">
    <property type="entry name" value="DUF4880"/>
    <property type="match status" value="1"/>
</dbReference>
<gene>
    <name evidence="5" type="ORF">F6R98_11015</name>
</gene>
<evidence type="ECO:0000256" key="1">
    <source>
        <dbReference type="SAM" id="Phobius"/>
    </source>
</evidence>
<proteinExistence type="predicted"/>
<accession>A0A5Q0BGX8</accession>
<dbReference type="PANTHER" id="PTHR30273">
    <property type="entry name" value="PERIPLASMIC SIGNAL SENSOR AND SIGMA FACTOR ACTIVATOR FECR-RELATED"/>
    <property type="match status" value="1"/>
</dbReference>
<dbReference type="FunCoup" id="A0A5Q0BGX8">
    <property type="interactions" value="123"/>
</dbReference>
<feature type="domain" description="FecR protein" evidence="2">
    <location>
        <begin position="116"/>
        <end position="207"/>
    </location>
</feature>
<evidence type="ECO:0000259" key="2">
    <source>
        <dbReference type="Pfam" id="PF04773"/>
    </source>
</evidence>
<dbReference type="Gene3D" id="3.55.50.30">
    <property type="match status" value="1"/>
</dbReference>
<dbReference type="Pfam" id="PF04773">
    <property type="entry name" value="FecR"/>
    <property type="match status" value="1"/>
</dbReference>